<organism evidence="3 4">
    <name type="scientific">Campylobacter anatolicus</name>
    <dbReference type="NCBI Taxonomy" id="2829105"/>
    <lineage>
        <taxon>Bacteria</taxon>
        <taxon>Pseudomonadati</taxon>
        <taxon>Campylobacterota</taxon>
        <taxon>Epsilonproteobacteria</taxon>
        <taxon>Campylobacterales</taxon>
        <taxon>Campylobacteraceae</taxon>
        <taxon>Campylobacter</taxon>
    </lineage>
</organism>
<dbReference type="GO" id="GO:0008168">
    <property type="term" value="F:methyltransferase activity"/>
    <property type="evidence" value="ECO:0007669"/>
    <property type="project" value="UniProtKB-KW"/>
</dbReference>
<dbReference type="InterPro" id="IPR006935">
    <property type="entry name" value="Helicase/UvrB_N"/>
</dbReference>
<dbReference type="Proteomes" id="UP000682951">
    <property type="component" value="Unassembled WGS sequence"/>
</dbReference>
<evidence type="ECO:0000313" key="3">
    <source>
        <dbReference type="EMBL" id="MBR8463141.1"/>
    </source>
</evidence>
<feature type="compositionally biased region" description="Basic and acidic residues" evidence="1">
    <location>
        <begin position="744"/>
        <end position="769"/>
    </location>
</feature>
<sequence>MDDSRIEVTDILDRIIIGRVKPRIYAFTTNTIPNYLKVGDTYRSVSKRIKEWKEFFPELEEKYNKEAIIDEKTYFRDYSIHQYLENDLKKKRLTKKDLDEDIYYSREFFKDTDDSDIDNAIKDIKENYESNSGKYEYYSSDNRLPQIYHYEREEDWTLRPNQQAAVYNFTKAVKNGRKNLLMYAVMRFGKSFTSLCCALELKAKLVLVVSAKADVKDEWKKTVESAGNFVEYVFLEASDLANNESAIKDKLLEEKNAVVFLTLQDLQGDVVKDKHRQIFGEQVDLLIVDETHFGARAESFGKILKDAGYDKSDKENINKFDDENIDINEAEKEIKKINARIRLHLSGTPYRILMGSEFTKEDIISFVQFSDIVKEQEDWDRKYLNNDDVNEWGNPYYGFPQMIRFAFNPNKSSREKMEALKKSGVSFAFSKLFEPRSIKKDSENNKHKKFINEIEILDLLQVIDGSKEDDELLGFLDYDKIKEGKMCRHMVMVLPYCASCDAMEELIKLQKDTFKNLSEYEIINISGLEAKREYKKPNDIKNKIRECEAKNQKTLTLTVNRMLTGSTVQQWDTMLYFKDTASPQEYDQSIFRLQNQYIRILSSDNGIIKENLKPQTLLVDFDPIRLFRMQEQKSLIYNVNTDKNGNSKLKERIIEELRISPIIMMNHNKIKEVEATNILEAISEYNNQRSISDEVLDIPVDLSILNDEDVREAIESQAEFNSKQGLIIDPNQGDGEDLDIDEPTTDRVENTDEARPNENEEDYSETKTADEIKKLENQIKTYYQRLLFFSFLTKDRVSSLDDILSVIDSAENSRLSRNLFLKKDIIQKISETMDPFKRSSLDYKIQNISMLVSDERIEPLTRAMTSIKKFNRMSESEIITPSRVCDEMVSLLPKDRLREIINNKEKLLDIASKSGEYAVSLYKRLTSELRYSHEEIKDIIYSIPTSQVAYEFTRRFYEILNLNIDNIAINFNAYDLIDVKNENDKVDYKKISNLLKQDKKFSEIKLNDEIKAGDDKVKFGAVVGNPPYQISDGGAQASAKPIYQYFVLLGKELSSNYTCYITPTRWFAGGKGLDEFRDLMLRDKTIKELHDFLTPEDLFPNTNNRGGVCYFVQDKNKTELEVKVVTHKDNQVVSDVNRRLLIDGVDIFVRDNFGLSVINKIFLTKDKHMLDDIISARKPFGLESNFVNSSHFKIDAKKLSKPVKCYGKSQKVGYIEENLILNNKEWINTWKVYTPYANNIGTELKDDNQNSFVGEPNSVCTETFLTIGAEAELTEFSSINLSLYLKTKFARYLHFLAKISQHGTKATYKFVPMQDFTNKSDIDWTKPINEIDEQLFDKYGLSNEEREHIKSSIKDM</sequence>
<dbReference type="Pfam" id="PF04851">
    <property type="entry name" value="ResIII"/>
    <property type="match status" value="1"/>
</dbReference>
<dbReference type="InterPro" id="IPR011639">
    <property type="entry name" value="MethylTrfase_TaqI-like_dom"/>
</dbReference>
<proteinExistence type="predicted"/>
<dbReference type="SUPFAM" id="SSF52540">
    <property type="entry name" value="P-loop containing nucleoside triphosphate hydrolases"/>
    <property type="match status" value="1"/>
</dbReference>
<feature type="domain" description="Helicase ATP-binding" evidence="2">
    <location>
        <begin position="171"/>
        <end position="367"/>
    </location>
</feature>
<dbReference type="InterPro" id="IPR014001">
    <property type="entry name" value="Helicase_ATP-bd"/>
</dbReference>
<dbReference type="Gene3D" id="3.40.50.150">
    <property type="entry name" value="Vaccinia Virus protein VP39"/>
    <property type="match status" value="1"/>
</dbReference>
<dbReference type="SMART" id="SM00487">
    <property type="entry name" value="DEXDc"/>
    <property type="match status" value="1"/>
</dbReference>
<gene>
    <name evidence="3" type="ORF">KDD93_00945</name>
</gene>
<dbReference type="InterPro" id="IPR002052">
    <property type="entry name" value="DNA_methylase_N6_adenine_CS"/>
</dbReference>
<dbReference type="InterPro" id="IPR027417">
    <property type="entry name" value="P-loop_NTPase"/>
</dbReference>
<feature type="region of interest" description="Disordered" evidence="1">
    <location>
        <begin position="722"/>
        <end position="769"/>
    </location>
</feature>
<reference evidence="3 4" key="1">
    <citation type="submission" date="2021-04" db="EMBL/GenBank/DDBJ databases">
        <title>Molecular and phenotypic characterization and identification of bacterial isolates recovered from the Anatolian ground squirrels (Spermophilus xanthoprymnus) and which have the potential to form a new species in the Campylobacter genus.</title>
        <authorList>
            <person name="Aydin F."/>
            <person name="Abay S."/>
            <person name="Kayman T."/>
            <person name="Karakaya E."/>
            <person name="Mustak H.K."/>
            <person name="Mustak I.B."/>
            <person name="Bilgin N."/>
            <person name="Duzler A."/>
            <person name="Sahin O."/>
            <person name="Guran O."/>
            <person name="Saticioglu I.B."/>
        </authorList>
    </citation>
    <scope>NUCLEOTIDE SEQUENCE [LARGE SCALE GENOMIC DNA]</scope>
    <source>
        <strain evidence="4">faydin-G24</strain>
    </source>
</reference>
<accession>A0ABS5HGG4</accession>
<comment type="caution">
    <text evidence="3">The sequence shown here is derived from an EMBL/GenBank/DDBJ whole genome shotgun (WGS) entry which is preliminary data.</text>
</comment>
<dbReference type="Pfam" id="PF07669">
    <property type="entry name" value="Eco57I"/>
    <property type="match status" value="1"/>
</dbReference>
<keyword evidence="3" id="KW-0489">Methyltransferase</keyword>
<dbReference type="EMBL" id="JAGSSW010000001">
    <property type="protein sequence ID" value="MBR8463141.1"/>
    <property type="molecule type" value="Genomic_DNA"/>
</dbReference>
<protein>
    <submittedName>
        <fullName evidence="3">Eco57I restriction-modification methylase domain-containing protein</fullName>
    </submittedName>
</protein>
<dbReference type="RefSeq" id="WP_212141387.1">
    <property type="nucleotide sequence ID" value="NZ_JAGSSW010000001.1"/>
</dbReference>
<keyword evidence="4" id="KW-1185">Reference proteome</keyword>
<evidence type="ECO:0000259" key="2">
    <source>
        <dbReference type="PROSITE" id="PS51192"/>
    </source>
</evidence>
<dbReference type="PROSITE" id="PS00092">
    <property type="entry name" value="N6_MTASE"/>
    <property type="match status" value="1"/>
</dbReference>
<name>A0ABS5HGG4_9BACT</name>
<dbReference type="SUPFAM" id="SSF53335">
    <property type="entry name" value="S-adenosyl-L-methionine-dependent methyltransferases"/>
    <property type="match status" value="1"/>
</dbReference>
<evidence type="ECO:0000313" key="4">
    <source>
        <dbReference type="Proteomes" id="UP000682951"/>
    </source>
</evidence>
<feature type="compositionally biased region" description="Acidic residues" evidence="1">
    <location>
        <begin position="734"/>
        <end position="743"/>
    </location>
</feature>
<dbReference type="PROSITE" id="PS51192">
    <property type="entry name" value="HELICASE_ATP_BIND_1"/>
    <property type="match status" value="1"/>
</dbReference>
<dbReference type="InterPro" id="IPR029063">
    <property type="entry name" value="SAM-dependent_MTases_sf"/>
</dbReference>
<keyword evidence="3" id="KW-0808">Transferase</keyword>
<evidence type="ECO:0000256" key="1">
    <source>
        <dbReference type="SAM" id="MobiDB-lite"/>
    </source>
</evidence>
<dbReference type="GO" id="GO:0032259">
    <property type="term" value="P:methylation"/>
    <property type="evidence" value="ECO:0007669"/>
    <property type="project" value="UniProtKB-KW"/>
</dbReference>
<dbReference type="Gene3D" id="3.40.50.300">
    <property type="entry name" value="P-loop containing nucleotide triphosphate hydrolases"/>
    <property type="match status" value="1"/>
</dbReference>